<feature type="compositionally biased region" description="Basic and acidic residues" evidence="1">
    <location>
        <begin position="21"/>
        <end position="36"/>
    </location>
</feature>
<proteinExistence type="predicted"/>
<feature type="compositionally biased region" description="Basic residues" evidence="1">
    <location>
        <begin position="93"/>
        <end position="114"/>
    </location>
</feature>
<protein>
    <submittedName>
        <fullName evidence="3">Uncharacterized protein</fullName>
    </submittedName>
</protein>
<feature type="compositionally biased region" description="Polar residues" evidence="1">
    <location>
        <begin position="1"/>
        <end position="11"/>
    </location>
</feature>
<name>A0A7S1VH72_9STRA</name>
<reference evidence="3" key="1">
    <citation type="submission" date="2021-01" db="EMBL/GenBank/DDBJ databases">
        <authorList>
            <person name="Corre E."/>
            <person name="Pelletier E."/>
            <person name="Niang G."/>
            <person name="Scheremetjew M."/>
            <person name="Finn R."/>
            <person name="Kale V."/>
            <person name="Holt S."/>
            <person name="Cochrane G."/>
            <person name="Meng A."/>
            <person name="Brown T."/>
            <person name="Cohen L."/>
        </authorList>
    </citation>
    <scope>NUCLEOTIDE SEQUENCE</scope>
    <source>
        <strain evidence="3">CCMP 410</strain>
    </source>
</reference>
<evidence type="ECO:0000256" key="2">
    <source>
        <dbReference type="SAM" id="Phobius"/>
    </source>
</evidence>
<feature type="region of interest" description="Disordered" evidence="1">
    <location>
        <begin position="191"/>
        <end position="213"/>
    </location>
</feature>
<feature type="region of interest" description="Disordered" evidence="1">
    <location>
        <begin position="1"/>
        <end position="146"/>
    </location>
</feature>
<keyword evidence="2" id="KW-1133">Transmembrane helix</keyword>
<dbReference type="AlphaFoldDB" id="A0A7S1VH72"/>
<keyword evidence="2" id="KW-0472">Membrane</keyword>
<sequence length="363" mass="40490">MSFPQSMTTALMENEPAYSGDEMHTDAKNRAGMSKESDDETYTGPSIVIECVKRKKKKKRRSSTDTASEYDDDDVSEASSRGSKTSRASSRASSKHSKSSRRSKTASPKRKSSRKLSSSSSSSKRSESSKSKRALKRRASLDALTNRHAVLPTETLASGLSDRHLNFESRLESAKFRRQMVQNSIENLIVDEDDEDDAEQPSTTNRTPTVMPLDLEEPTNTAFCQSGPPEAPRQRPALVESTGTAQQRRGLDDWKRHLSFRHILDNYTYDPASFDDHEDEVSLGELPEGCEESQSTIDLEASRAIETFDNECASDVSDKQQNINKFLEAMEPQKRNVFRLSMVGIWVAAATAIVVVLVFLFAK</sequence>
<gene>
    <name evidence="3" type="ORF">GOCE00092_LOCUS21147</name>
</gene>
<dbReference type="EMBL" id="HBGK01040480">
    <property type="protein sequence ID" value="CAD9299857.1"/>
    <property type="molecule type" value="Transcribed_RNA"/>
</dbReference>
<feature type="compositionally biased region" description="Low complexity" evidence="1">
    <location>
        <begin position="78"/>
        <end position="92"/>
    </location>
</feature>
<organism evidence="3">
    <name type="scientific">Grammatophora oceanica</name>
    <dbReference type="NCBI Taxonomy" id="210454"/>
    <lineage>
        <taxon>Eukaryota</taxon>
        <taxon>Sar</taxon>
        <taxon>Stramenopiles</taxon>
        <taxon>Ochrophyta</taxon>
        <taxon>Bacillariophyta</taxon>
        <taxon>Fragilariophyceae</taxon>
        <taxon>Fragilariophycidae</taxon>
        <taxon>Rhabdonematales</taxon>
        <taxon>Grammatophoraceae</taxon>
        <taxon>Grammatophora</taxon>
    </lineage>
</organism>
<evidence type="ECO:0000256" key="1">
    <source>
        <dbReference type="SAM" id="MobiDB-lite"/>
    </source>
</evidence>
<feature type="region of interest" description="Disordered" evidence="1">
    <location>
        <begin position="226"/>
        <end position="246"/>
    </location>
</feature>
<evidence type="ECO:0000313" key="3">
    <source>
        <dbReference type="EMBL" id="CAD9299857.1"/>
    </source>
</evidence>
<feature type="transmembrane region" description="Helical" evidence="2">
    <location>
        <begin position="340"/>
        <end position="362"/>
    </location>
</feature>
<keyword evidence="2" id="KW-0812">Transmembrane</keyword>
<accession>A0A7S1VH72</accession>